<evidence type="ECO:0000313" key="1">
    <source>
        <dbReference type="EMBL" id="MEY9313234.1"/>
    </source>
</evidence>
<dbReference type="RefSeq" id="WP_125459353.1">
    <property type="nucleotide sequence ID" value="NZ_CP126027.1"/>
</dbReference>
<protein>
    <submittedName>
        <fullName evidence="1">Uncharacterized protein</fullName>
    </submittedName>
</protein>
<reference evidence="1 2" key="1">
    <citation type="submission" date="2024-07" db="EMBL/GenBank/DDBJ databases">
        <title>Genomic Encyclopedia of Type Strains, Phase V (KMG-V): Genome sequencing to study the core and pangenomes of soil and plant-associated prokaryotes.</title>
        <authorList>
            <person name="Whitman W."/>
        </authorList>
    </citation>
    <scope>NUCLEOTIDE SEQUENCE [LARGE SCALE GENOMIC DNA]</scope>
    <source>
        <strain evidence="1 2">USDA 415</strain>
    </source>
</reference>
<proteinExistence type="predicted"/>
<dbReference type="Proteomes" id="UP001565471">
    <property type="component" value="Unassembled WGS sequence"/>
</dbReference>
<gene>
    <name evidence="1" type="ORF">ABIF29_000033</name>
</gene>
<keyword evidence="2" id="KW-1185">Reference proteome</keyword>
<accession>A0ABV4EQL3</accession>
<dbReference type="InterPro" id="IPR057895">
    <property type="entry name" value="Mom"/>
</dbReference>
<comment type="caution">
    <text evidence="1">The sequence shown here is derived from an EMBL/GenBank/DDBJ whole genome shotgun (WGS) entry which is preliminary data.</text>
</comment>
<evidence type="ECO:0000313" key="2">
    <source>
        <dbReference type="Proteomes" id="UP001565471"/>
    </source>
</evidence>
<organism evidence="1 2">
    <name type="scientific">Bradyrhizobium elkanii</name>
    <dbReference type="NCBI Taxonomy" id="29448"/>
    <lineage>
        <taxon>Bacteria</taxon>
        <taxon>Pseudomonadati</taxon>
        <taxon>Pseudomonadota</taxon>
        <taxon>Alphaproteobacteria</taxon>
        <taxon>Hyphomicrobiales</taxon>
        <taxon>Nitrobacteraceae</taxon>
        <taxon>Bradyrhizobium</taxon>
    </lineage>
</organism>
<dbReference type="EMBL" id="JBGBZA010000001">
    <property type="protein sequence ID" value="MEY9313234.1"/>
    <property type="molecule type" value="Genomic_DNA"/>
</dbReference>
<sequence length="102" mass="11835">MRHGMAFSNGLAFSEALPRNSESRALAIALRMIKKHDQHIESMTSFGRVPVRRWHDLSHGRFRPLRKPINQLDVIAEWCGRAQDDEGHWHRPEHFAKIGGSW</sequence>
<dbReference type="Pfam" id="PF25680">
    <property type="entry name" value="Mom"/>
    <property type="match status" value="1"/>
</dbReference>
<name>A0ABV4EQL3_BRAEL</name>